<feature type="transmembrane region" description="Helical" evidence="6">
    <location>
        <begin position="323"/>
        <end position="341"/>
    </location>
</feature>
<sequence length="410" mass="46930">MRQVEKHLNKMAKNHFLKKITESFFGRMSYMIFSLVFTLICARLYGPELFGEFTFAFTLMQVLMVIATLGFNNGVIYSIPKDGSKYISLSLFMNALASIALMLIVSFFLEDSTILLALPLIWLLSMEQIFFGIYKSEEKIKQYYSINGLYHMVLRIGLLVFFYFLIGKDILSILLSVVLAYIFSNMLYIKRFLHLIKEVNYNSIYVRYSITLILASIMATLLNRTDILMLQWLRDSRSVGIYQVTVQVTNLLSSLLLIFNTVFAPEISRLFHSNRLEEMKDLYIKATRILALVSFSATLLIIVSSNFLLMIFGEEFQSGQGALILRSLGYFINLSVGGVWLMLSMTGAPRFQMYTNIFAFLLNVILNIVLIPPLGLLGAAIATMVTMAIANIIGYYIVSRRFNIKVFKYF</sequence>
<feature type="transmembrane region" description="Helical" evidence="6">
    <location>
        <begin position="146"/>
        <end position="164"/>
    </location>
</feature>
<evidence type="ECO:0000256" key="6">
    <source>
        <dbReference type="SAM" id="Phobius"/>
    </source>
</evidence>
<dbReference type="Pfam" id="PF01943">
    <property type="entry name" value="Polysacc_synt"/>
    <property type="match status" value="1"/>
</dbReference>
<evidence type="ECO:0000313" key="7">
    <source>
        <dbReference type="EMBL" id="MFD1020181.1"/>
    </source>
</evidence>
<protein>
    <submittedName>
        <fullName evidence="7">Flippase</fullName>
    </submittedName>
</protein>
<keyword evidence="4 6" id="KW-1133">Transmembrane helix</keyword>
<evidence type="ECO:0000256" key="4">
    <source>
        <dbReference type="ARBA" id="ARBA00022989"/>
    </source>
</evidence>
<keyword evidence="2" id="KW-1003">Cell membrane</keyword>
<name>A0ABW3L4G6_9BACI</name>
<feature type="transmembrane region" description="Helical" evidence="6">
    <location>
        <begin position="241"/>
        <end position="268"/>
    </location>
</feature>
<dbReference type="InterPro" id="IPR050833">
    <property type="entry name" value="Poly_Biosynth_Transport"/>
</dbReference>
<dbReference type="EMBL" id="JBHTKL010000005">
    <property type="protein sequence ID" value="MFD1020181.1"/>
    <property type="molecule type" value="Genomic_DNA"/>
</dbReference>
<feature type="transmembrane region" description="Helical" evidence="6">
    <location>
        <begin position="86"/>
        <end position="108"/>
    </location>
</feature>
<keyword evidence="5 6" id="KW-0472">Membrane</keyword>
<keyword evidence="8" id="KW-1185">Reference proteome</keyword>
<dbReference type="Proteomes" id="UP001596990">
    <property type="component" value="Unassembled WGS sequence"/>
</dbReference>
<evidence type="ECO:0000313" key="8">
    <source>
        <dbReference type="Proteomes" id="UP001596990"/>
    </source>
</evidence>
<feature type="transmembrane region" description="Helical" evidence="6">
    <location>
        <begin position="58"/>
        <end position="79"/>
    </location>
</feature>
<comment type="caution">
    <text evidence="7">The sequence shown here is derived from an EMBL/GenBank/DDBJ whole genome shotgun (WGS) entry which is preliminary data.</text>
</comment>
<dbReference type="CDD" id="cd13128">
    <property type="entry name" value="MATE_Wzx_like"/>
    <property type="match status" value="1"/>
</dbReference>
<feature type="transmembrane region" description="Helical" evidence="6">
    <location>
        <begin position="353"/>
        <end position="371"/>
    </location>
</feature>
<feature type="transmembrane region" description="Helical" evidence="6">
    <location>
        <begin position="201"/>
        <end position="221"/>
    </location>
</feature>
<feature type="transmembrane region" description="Helical" evidence="6">
    <location>
        <begin position="377"/>
        <end position="398"/>
    </location>
</feature>
<evidence type="ECO:0000256" key="5">
    <source>
        <dbReference type="ARBA" id="ARBA00023136"/>
    </source>
</evidence>
<feature type="transmembrane region" description="Helical" evidence="6">
    <location>
        <begin position="170"/>
        <end position="189"/>
    </location>
</feature>
<dbReference type="PANTHER" id="PTHR30250">
    <property type="entry name" value="PST FAMILY PREDICTED COLANIC ACID TRANSPORTER"/>
    <property type="match status" value="1"/>
</dbReference>
<reference evidence="8" key="1">
    <citation type="journal article" date="2019" name="Int. J. Syst. Evol. Microbiol.">
        <title>The Global Catalogue of Microorganisms (GCM) 10K type strain sequencing project: providing services to taxonomists for standard genome sequencing and annotation.</title>
        <authorList>
            <consortium name="The Broad Institute Genomics Platform"/>
            <consortium name="The Broad Institute Genome Sequencing Center for Infectious Disease"/>
            <person name="Wu L."/>
            <person name="Ma J."/>
        </authorList>
    </citation>
    <scope>NUCLEOTIDE SEQUENCE [LARGE SCALE GENOMIC DNA]</scope>
    <source>
        <strain evidence="8">CCUG 56607</strain>
    </source>
</reference>
<evidence type="ECO:0000256" key="3">
    <source>
        <dbReference type="ARBA" id="ARBA00022692"/>
    </source>
</evidence>
<keyword evidence="3 6" id="KW-0812">Transmembrane</keyword>
<gene>
    <name evidence="7" type="ORF">ACFQ2J_13420</name>
</gene>
<feature type="transmembrane region" description="Helical" evidence="6">
    <location>
        <begin position="114"/>
        <end position="134"/>
    </location>
</feature>
<feature type="transmembrane region" description="Helical" evidence="6">
    <location>
        <begin position="28"/>
        <end position="46"/>
    </location>
</feature>
<dbReference type="RefSeq" id="WP_386061323.1">
    <property type="nucleotide sequence ID" value="NZ_JBHTKL010000005.1"/>
</dbReference>
<dbReference type="InterPro" id="IPR002797">
    <property type="entry name" value="Polysacc_synth"/>
</dbReference>
<proteinExistence type="predicted"/>
<evidence type="ECO:0000256" key="2">
    <source>
        <dbReference type="ARBA" id="ARBA00022475"/>
    </source>
</evidence>
<dbReference type="PANTHER" id="PTHR30250:SF11">
    <property type="entry name" value="O-ANTIGEN TRANSPORTER-RELATED"/>
    <property type="match status" value="1"/>
</dbReference>
<accession>A0ABW3L4G6</accession>
<feature type="transmembrane region" description="Helical" evidence="6">
    <location>
        <begin position="289"/>
        <end position="311"/>
    </location>
</feature>
<organism evidence="7 8">
    <name type="scientific">Thalassobacillus hwangdonensis</name>
    <dbReference type="NCBI Taxonomy" id="546108"/>
    <lineage>
        <taxon>Bacteria</taxon>
        <taxon>Bacillati</taxon>
        <taxon>Bacillota</taxon>
        <taxon>Bacilli</taxon>
        <taxon>Bacillales</taxon>
        <taxon>Bacillaceae</taxon>
        <taxon>Thalassobacillus</taxon>
    </lineage>
</organism>
<comment type="subcellular location">
    <subcellularLocation>
        <location evidence="1">Cell membrane</location>
        <topology evidence="1">Multi-pass membrane protein</topology>
    </subcellularLocation>
</comment>
<evidence type="ECO:0000256" key="1">
    <source>
        <dbReference type="ARBA" id="ARBA00004651"/>
    </source>
</evidence>